<organism evidence="2 3">
    <name type="scientific">Azospirillum isscasi</name>
    <dbReference type="NCBI Taxonomy" id="3053926"/>
    <lineage>
        <taxon>Bacteria</taxon>
        <taxon>Pseudomonadati</taxon>
        <taxon>Pseudomonadota</taxon>
        <taxon>Alphaproteobacteria</taxon>
        <taxon>Rhodospirillales</taxon>
        <taxon>Azospirillaceae</taxon>
        <taxon>Azospirillum</taxon>
    </lineage>
</organism>
<dbReference type="EMBL" id="JAUJFI010000102">
    <property type="protein sequence ID" value="MDQ2104756.1"/>
    <property type="molecule type" value="Genomic_DNA"/>
</dbReference>
<protein>
    <submittedName>
        <fullName evidence="2">ANTAR domain-containing protein</fullName>
    </submittedName>
</protein>
<proteinExistence type="predicted"/>
<dbReference type="PIRSF" id="PIRSF036382">
    <property type="entry name" value="RR_antiterm"/>
    <property type="match status" value="1"/>
</dbReference>
<dbReference type="PROSITE" id="PS50921">
    <property type="entry name" value="ANTAR"/>
    <property type="match status" value="1"/>
</dbReference>
<feature type="domain" description="ANTAR" evidence="1">
    <location>
        <begin position="137"/>
        <end position="198"/>
    </location>
</feature>
<keyword evidence="3" id="KW-1185">Reference proteome</keyword>
<reference evidence="2 3" key="1">
    <citation type="submission" date="2023-06" db="EMBL/GenBank/DDBJ databases">
        <title>Azospirillum isscasensis sp.nov, a bacterium isolated from rhizosphere soil of rice.</title>
        <authorList>
            <person name="Wang H."/>
        </authorList>
    </citation>
    <scope>NUCLEOTIDE SEQUENCE [LARGE SCALE GENOMIC DNA]</scope>
    <source>
        <strain evidence="2 3">C340-1</strain>
    </source>
</reference>
<dbReference type="Pfam" id="PF03861">
    <property type="entry name" value="ANTAR"/>
    <property type="match status" value="1"/>
</dbReference>
<dbReference type="InterPro" id="IPR008327">
    <property type="entry name" value="Sig_transdc_resp-reg_antiterm"/>
</dbReference>
<accession>A0ABU0WKR2</accession>
<evidence type="ECO:0000313" key="3">
    <source>
        <dbReference type="Proteomes" id="UP001227317"/>
    </source>
</evidence>
<dbReference type="Gene3D" id="1.10.10.10">
    <property type="entry name" value="Winged helix-like DNA-binding domain superfamily/Winged helix DNA-binding domain"/>
    <property type="match status" value="1"/>
</dbReference>
<dbReference type="SUPFAM" id="SSF52172">
    <property type="entry name" value="CheY-like"/>
    <property type="match status" value="1"/>
</dbReference>
<comment type="caution">
    <text evidence="2">The sequence shown here is derived from an EMBL/GenBank/DDBJ whole genome shotgun (WGS) entry which is preliminary data.</text>
</comment>
<gene>
    <name evidence="2" type="ORF">QSG27_18800</name>
</gene>
<evidence type="ECO:0000313" key="2">
    <source>
        <dbReference type="EMBL" id="MDQ2104756.1"/>
    </source>
</evidence>
<dbReference type="RefSeq" id="WP_306708795.1">
    <property type="nucleotide sequence ID" value="NZ_JAUJFI010000102.1"/>
</dbReference>
<name>A0ABU0WKR2_9PROT</name>
<dbReference type="InterPro" id="IPR011006">
    <property type="entry name" value="CheY-like_superfamily"/>
</dbReference>
<dbReference type="SMART" id="SM01012">
    <property type="entry name" value="ANTAR"/>
    <property type="match status" value="1"/>
</dbReference>
<dbReference type="InterPro" id="IPR036388">
    <property type="entry name" value="WH-like_DNA-bd_sf"/>
</dbReference>
<evidence type="ECO:0000259" key="1">
    <source>
        <dbReference type="PROSITE" id="PS50921"/>
    </source>
</evidence>
<dbReference type="InterPro" id="IPR005561">
    <property type="entry name" value="ANTAR"/>
</dbReference>
<sequence>MANKPLTILVAGSDSAATRTVEDGLAGTGRDRVAADRIAADRITVVHGFGELPARIAALAPDAVVAALGEPDRATLDGFFRLARAGGCAVVLFADRADPGVATQAAEAGVAAFVLDGLHPARVRPILETALARFAAFETLKRERDEARTQLADRKLIERAKGILMQQKSLTEEEAYNALRKAAMKQGRRIADIAQSVITAAQIEL</sequence>
<dbReference type="Proteomes" id="UP001227317">
    <property type="component" value="Unassembled WGS sequence"/>
</dbReference>